<gene>
    <name evidence="1" type="ORF">BKE30_14745</name>
</gene>
<dbReference type="OrthoDB" id="9913606at2"/>
<sequence length="233" mass="26827">MIPADQPQLARGKAKFWLAVNNNDKRVLGAIMFPNIYHIPDNRKNKLYKKYRKEALLLLGIHEKFVETGSLVIQQSGSLAVGMTTNRKLGNGQAPTVFNFNSNKHRFKEMSSATEEDSPNNLSVLIRQQDYLSAEVIFRAWAAIDNGLIVGLIVFPHINDSGQYHSKQFYQYKNKARAILQKVGYVISGDLVLDQHQQVRFYTYHQLHRHAYRTISNWVKEYGLTKSLKEFIN</sequence>
<organism evidence="1 2">
    <name type="scientific">Alkanindiges hydrocarboniclasticus</name>
    <dbReference type="NCBI Taxonomy" id="1907941"/>
    <lineage>
        <taxon>Bacteria</taxon>
        <taxon>Pseudomonadati</taxon>
        <taxon>Pseudomonadota</taxon>
        <taxon>Gammaproteobacteria</taxon>
        <taxon>Moraxellales</taxon>
        <taxon>Moraxellaceae</taxon>
        <taxon>Alkanindiges</taxon>
    </lineage>
</organism>
<dbReference type="STRING" id="1907941.BKE30_14745"/>
<dbReference type="RefSeq" id="WP_076879348.1">
    <property type="nucleotide sequence ID" value="NZ_MLCN01000055.1"/>
</dbReference>
<evidence type="ECO:0000313" key="2">
    <source>
        <dbReference type="Proteomes" id="UP000192132"/>
    </source>
</evidence>
<accession>A0A1S8CQE4</accession>
<dbReference type="AlphaFoldDB" id="A0A1S8CQE4"/>
<protein>
    <submittedName>
        <fullName evidence="1">Uncharacterized protein</fullName>
    </submittedName>
</protein>
<dbReference type="Proteomes" id="UP000192132">
    <property type="component" value="Unassembled WGS sequence"/>
</dbReference>
<keyword evidence="2" id="KW-1185">Reference proteome</keyword>
<evidence type="ECO:0000313" key="1">
    <source>
        <dbReference type="EMBL" id="ONG37384.1"/>
    </source>
</evidence>
<comment type="caution">
    <text evidence="1">The sequence shown here is derived from an EMBL/GenBank/DDBJ whole genome shotgun (WGS) entry which is preliminary data.</text>
</comment>
<reference evidence="1 2" key="1">
    <citation type="submission" date="2016-10" db="EMBL/GenBank/DDBJ databases">
        <title>Draft Genome sequence of Alkanindiges sp. strain H1.</title>
        <authorList>
            <person name="Subhash Y."/>
            <person name="Lee S."/>
        </authorList>
    </citation>
    <scope>NUCLEOTIDE SEQUENCE [LARGE SCALE GENOMIC DNA]</scope>
    <source>
        <strain evidence="1 2">H1</strain>
    </source>
</reference>
<name>A0A1S8CQE4_9GAMM</name>
<dbReference type="EMBL" id="MLCN01000055">
    <property type="protein sequence ID" value="ONG37384.1"/>
    <property type="molecule type" value="Genomic_DNA"/>
</dbReference>
<proteinExistence type="predicted"/>